<accession>W6UIG2</accession>
<organism evidence="1 2">
    <name type="scientific">Echinococcus granulosus</name>
    <name type="common">Hydatid tapeworm</name>
    <dbReference type="NCBI Taxonomy" id="6210"/>
    <lineage>
        <taxon>Eukaryota</taxon>
        <taxon>Metazoa</taxon>
        <taxon>Spiralia</taxon>
        <taxon>Lophotrochozoa</taxon>
        <taxon>Platyhelminthes</taxon>
        <taxon>Cestoda</taxon>
        <taxon>Eucestoda</taxon>
        <taxon>Cyclophyllidea</taxon>
        <taxon>Taeniidae</taxon>
        <taxon>Echinococcus</taxon>
        <taxon>Echinococcus granulosus group</taxon>
    </lineage>
</organism>
<dbReference type="RefSeq" id="XP_024349083.1">
    <property type="nucleotide sequence ID" value="XM_024496498.1"/>
</dbReference>
<evidence type="ECO:0000313" key="1">
    <source>
        <dbReference type="EMBL" id="EUB57887.1"/>
    </source>
</evidence>
<keyword evidence="2" id="KW-1185">Reference proteome</keyword>
<dbReference type="AlphaFoldDB" id="W6UIG2"/>
<evidence type="ECO:0000313" key="2">
    <source>
        <dbReference type="Proteomes" id="UP000019149"/>
    </source>
</evidence>
<sequence length="78" mass="8736">MTDWKKVTKPRLTLMQTQGTRDYTSVDGRLATLCISNQNLGEMQMTSKLTPIAAKAYSVSSYLSALYYGQYEEEAEGT</sequence>
<comment type="caution">
    <text evidence="1">The sequence shown here is derived from an EMBL/GenBank/DDBJ whole genome shotgun (WGS) entry which is preliminary data.</text>
</comment>
<proteinExistence type="predicted"/>
<dbReference type="CTD" id="36342964"/>
<protein>
    <submittedName>
        <fullName evidence="1">Uncharacterized protein</fullName>
    </submittedName>
</protein>
<name>W6UIG2_ECHGR</name>
<gene>
    <name evidence="1" type="ORF">EGR_07249</name>
</gene>
<dbReference type="EMBL" id="APAU02000073">
    <property type="protein sequence ID" value="EUB57887.1"/>
    <property type="molecule type" value="Genomic_DNA"/>
</dbReference>
<dbReference type="GeneID" id="36342964"/>
<dbReference type="Proteomes" id="UP000019149">
    <property type="component" value="Unassembled WGS sequence"/>
</dbReference>
<reference evidence="1 2" key="1">
    <citation type="journal article" date="2013" name="Nat. Genet.">
        <title>The genome of the hydatid tapeworm Echinococcus granulosus.</title>
        <authorList>
            <person name="Zheng H."/>
            <person name="Zhang W."/>
            <person name="Zhang L."/>
            <person name="Zhang Z."/>
            <person name="Li J."/>
            <person name="Lu G."/>
            <person name="Zhu Y."/>
            <person name="Wang Y."/>
            <person name="Huang Y."/>
            <person name="Liu J."/>
            <person name="Kang H."/>
            <person name="Chen J."/>
            <person name="Wang L."/>
            <person name="Chen A."/>
            <person name="Yu S."/>
            <person name="Gao Z."/>
            <person name="Jin L."/>
            <person name="Gu W."/>
            <person name="Wang Z."/>
            <person name="Zhao L."/>
            <person name="Shi B."/>
            <person name="Wen H."/>
            <person name="Lin R."/>
            <person name="Jones M.K."/>
            <person name="Brejova B."/>
            <person name="Vinar T."/>
            <person name="Zhao G."/>
            <person name="McManus D.P."/>
            <person name="Chen Z."/>
            <person name="Zhou Y."/>
            <person name="Wang S."/>
        </authorList>
    </citation>
    <scope>NUCLEOTIDE SEQUENCE [LARGE SCALE GENOMIC DNA]</scope>
</reference>
<dbReference type="KEGG" id="egl:EGR_07249"/>